<keyword evidence="2" id="KW-1185">Reference proteome</keyword>
<organism evidence="1 2">
    <name type="scientific">Neophaeococcomyces mojaviensis</name>
    <dbReference type="NCBI Taxonomy" id="3383035"/>
    <lineage>
        <taxon>Eukaryota</taxon>
        <taxon>Fungi</taxon>
        <taxon>Dikarya</taxon>
        <taxon>Ascomycota</taxon>
        <taxon>Pezizomycotina</taxon>
        <taxon>Eurotiomycetes</taxon>
        <taxon>Chaetothyriomycetidae</taxon>
        <taxon>Chaetothyriales</taxon>
        <taxon>Chaetothyriales incertae sedis</taxon>
        <taxon>Neophaeococcomyces</taxon>
    </lineage>
</organism>
<reference evidence="1" key="1">
    <citation type="submission" date="2022-10" db="EMBL/GenBank/DDBJ databases">
        <title>Culturing micro-colonial fungi from biological soil crusts in the Mojave desert and describing Neophaeococcomyces mojavensis, and introducing the new genera and species Taxawa tesnikishii.</title>
        <authorList>
            <person name="Kurbessoian T."/>
            <person name="Stajich J.E."/>
        </authorList>
    </citation>
    <scope>NUCLEOTIDE SEQUENCE</scope>
    <source>
        <strain evidence="1">JES_112</strain>
    </source>
</reference>
<dbReference type="EMBL" id="JAPDRQ010000220">
    <property type="protein sequence ID" value="KAJ9652070.1"/>
    <property type="molecule type" value="Genomic_DNA"/>
</dbReference>
<proteinExistence type="predicted"/>
<name>A0ACC2ZWT5_9EURO</name>
<accession>A0ACC2ZWT5</accession>
<evidence type="ECO:0000313" key="1">
    <source>
        <dbReference type="EMBL" id="KAJ9652070.1"/>
    </source>
</evidence>
<evidence type="ECO:0000313" key="2">
    <source>
        <dbReference type="Proteomes" id="UP001172386"/>
    </source>
</evidence>
<sequence length="299" mass="33666">MALNVLGVDGHIQKLIDRKTSEMKIRILGVEQSFITTQQIFQKRLTAAETLSERVSAFSGPTVGEAAIHASELNEEFNEGHNHAQNLLCGLGKIDDEIQDEINQATKMLTKMDRDRNAAEQSRNKLKTALGRTFLMMLEAKVQDFEEQQNKLSEELVDKTTEAKELEQRISIFEEKQRKWADAKLTAENFSREVLSLRMEGQAILRDLRAAKIQLNTTHGKLRAVSEQLQECGYAETRRDVAGTLKAALTCIQDVGGRRKIELSKETAKQISNELLCLEGRTPQVMILLNNRSQIQGSS</sequence>
<protein>
    <submittedName>
        <fullName evidence="1">Uncharacterized protein</fullName>
    </submittedName>
</protein>
<comment type="caution">
    <text evidence="1">The sequence shown here is derived from an EMBL/GenBank/DDBJ whole genome shotgun (WGS) entry which is preliminary data.</text>
</comment>
<gene>
    <name evidence="1" type="ORF">H2198_008694</name>
</gene>
<dbReference type="Proteomes" id="UP001172386">
    <property type="component" value="Unassembled WGS sequence"/>
</dbReference>